<proteinExistence type="predicted"/>
<dbReference type="RefSeq" id="WP_242446462.1">
    <property type="nucleotide sequence ID" value="NZ_MQUC01000003.1"/>
</dbReference>
<protein>
    <recommendedName>
        <fullName evidence="2">CBU-0592-like domain-containing protein</fullName>
    </recommendedName>
</protein>
<dbReference type="Proteomes" id="UP000239532">
    <property type="component" value="Unassembled WGS sequence"/>
</dbReference>
<organism evidence="3 4">
    <name type="scientific">Nonlabens agnitus</name>
    <dbReference type="NCBI Taxonomy" id="870484"/>
    <lineage>
        <taxon>Bacteria</taxon>
        <taxon>Pseudomonadati</taxon>
        <taxon>Bacteroidota</taxon>
        <taxon>Flavobacteriia</taxon>
        <taxon>Flavobacteriales</taxon>
        <taxon>Flavobacteriaceae</taxon>
        <taxon>Nonlabens</taxon>
    </lineage>
</organism>
<accession>A0A2S9WSI4</accession>
<dbReference type="EMBL" id="MQUC01000003">
    <property type="protein sequence ID" value="PRP66454.1"/>
    <property type="molecule type" value="Genomic_DNA"/>
</dbReference>
<evidence type="ECO:0000313" key="3">
    <source>
        <dbReference type="EMBL" id="PRP66454.1"/>
    </source>
</evidence>
<feature type="transmembrane region" description="Helical" evidence="1">
    <location>
        <begin position="58"/>
        <end position="77"/>
    </location>
</feature>
<feature type="transmembrane region" description="Helical" evidence="1">
    <location>
        <begin position="32"/>
        <end position="52"/>
    </location>
</feature>
<dbReference type="InterPro" id="IPR058058">
    <property type="entry name" value="CBU_0592-like"/>
</dbReference>
<feature type="transmembrane region" description="Helical" evidence="1">
    <location>
        <begin position="6"/>
        <end position="25"/>
    </location>
</feature>
<comment type="caution">
    <text evidence="3">The sequence shown here is derived from an EMBL/GenBank/DDBJ whole genome shotgun (WGS) entry which is preliminary data.</text>
</comment>
<dbReference type="AlphaFoldDB" id="A0A2S9WSI4"/>
<dbReference type="Pfam" id="PF26604">
    <property type="entry name" value="CBU_0592"/>
    <property type="match status" value="1"/>
</dbReference>
<keyword evidence="4" id="KW-1185">Reference proteome</keyword>
<sequence length="83" mass="9472">MLTATDWIGAIGVFLILLAYFLTVIKKVKTEDLTFILLNFVGASLACFASILLEYWPFIILDACWSLISLYSLVNYFTRKNQL</sequence>
<dbReference type="NCBIfam" id="NF047864">
    <property type="entry name" value="CBU_0592_membra"/>
    <property type="match status" value="1"/>
</dbReference>
<evidence type="ECO:0000313" key="4">
    <source>
        <dbReference type="Proteomes" id="UP000239532"/>
    </source>
</evidence>
<reference evidence="3 4" key="1">
    <citation type="submission" date="2016-11" db="EMBL/GenBank/DDBJ databases">
        <title>Trade-off between light-utilization and light-protection in marine flavobacteria.</title>
        <authorList>
            <person name="Kumagai Y."/>
        </authorList>
    </citation>
    <scope>NUCLEOTIDE SEQUENCE [LARGE SCALE GENOMIC DNA]</scope>
    <source>
        <strain evidence="3 4">JCM 17109</strain>
    </source>
</reference>
<keyword evidence="1" id="KW-1133">Transmembrane helix</keyword>
<name>A0A2S9WSI4_9FLAO</name>
<evidence type="ECO:0000259" key="2">
    <source>
        <dbReference type="Pfam" id="PF26604"/>
    </source>
</evidence>
<gene>
    <name evidence="3" type="ORF">BST86_04775</name>
</gene>
<evidence type="ECO:0000256" key="1">
    <source>
        <dbReference type="SAM" id="Phobius"/>
    </source>
</evidence>
<keyword evidence="1" id="KW-0472">Membrane</keyword>
<feature type="domain" description="CBU-0592-like" evidence="2">
    <location>
        <begin position="6"/>
        <end position="79"/>
    </location>
</feature>
<keyword evidence="1" id="KW-0812">Transmembrane</keyword>